<reference evidence="1 2" key="1">
    <citation type="journal article" date="2012" name="BMC Genomics">
        <title>Comparative genomic analysis and phylogenetic position of Theileria equi.</title>
        <authorList>
            <person name="Kappmeyer L.S."/>
            <person name="Thiagarajan M."/>
            <person name="Herndon D.R."/>
            <person name="Ramsay J.D."/>
            <person name="Caler E."/>
            <person name="Djikeng A."/>
            <person name="Gillespie J.J."/>
            <person name="Lau A.O."/>
            <person name="Roalson E.H."/>
            <person name="Silva J.C."/>
            <person name="Silva M.G."/>
            <person name="Suarez C.E."/>
            <person name="Ueti M.W."/>
            <person name="Nene V.M."/>
            <person name="Mealey R.H."/>
            <person name="Knowles D.P."/>
            <person name="Brayton K.A."/>
        </authorList>
    </citation>
    <scope>NUCLEOTIDE SEQUENCE [LARGE SCALE GENOMIC DNA]</scope>
    <source>
        <strain evidence="1 2">WA</strain>
    </source>
</reference>
<proteinExistence type="predicted"/>
<name>L0AW25_THEEQ</name>
<evidence type="ECO:0008006" key="3">
    <source>
        <dbReference type="Google" id="ProtNLM"/>
    </source>
</evidence>
<accession>L0AW25</accession>
<organism evidence="1 2">
    <name type="scientific">Theileria equi strain WA</name>
    <dbReference type="NCBI Taxonomy" id="1537102"/>
    <lineage>
        <taxon>Eukaryota</taxon>
        <taxon>Sar</taxon>
        <taxon>Alveolata</taxon>
        <taxon>Apicomplexa</taxon>
        <taxon>Aconoidasida</taxon>
        <taxon>Piroplasmida</taxon>
        <taxon>Theileriidae</taxon>
        <taxon>Theileria</taxon>
    </lineage>
</organism>
<dbReference type="AlphaFoldDB" id="L0AW25"/>
<dbReference type="RefSeq" id="XP_004828765.1">
    <property type="nucleotide sequence ID" value="XM_004828708.1"/>
</dbReference>
<dbReference type="Proteomes" id="UP000031512">
    <property type="component" value="Chromosome 1"/>
</dbReference>
<dbReference type="VEuPathDB" id="PiroplasmaDB:BEWA_019440"/>
<dbReference type="GeneID" id="15806052"/>
<evidence type="ECO:0000313" key="1">
    <source>
        <dbReference type="EMBL" id="AFZ79099.1"/>
    </source>
</evidence>
<keyword evidence="2" id="KW-1185">Reference proteome</keyword>
<dbReference type="eggNOG" id="ENOG502QXA7">
    <property type="taxonomic scope" value="Eukaryota"/>
</dbReference>
<gene>
    <name evidence="1" type="ORF">BEWA_019440</name>
</gene>
<dbReference type="EMBL" id="CP001669">
    <property type="protein sequence ID" value="AFZ79099.1"/>
    <property type="molecule type" value="Genomic_DNA"/>
</dbReference>
<sequence>MVENIEDYDSKFLEVENGSSFLSQTDGRFYLVNQLKVTEINEYGYLATYTLPEPCTAVSRSSSHLFFASRKKIYKLLEDGSFSEKKLRKRILGILAFDSDTPLLVSICKDHKLLQISLNESVICLEKYTDRCDASVLYIGKISESIVLCIYKSKQFVKYAVIGLNGADIILVRKDTLSTLPTVQVCYTLVGGRLYIILHDDVCKILAFEDNLCLFRLLRSFPTDSLPSFRGHLQLINEHIISCANVTDDSIVLQYFDVYSLVVCKEFTVKLDFTLNSLHAVHVSSGTMKLLSENDQSKFVSINVAVNNDSLASLLNYQGDVKYDNVQELEKLIESSSTPITRSLVDYIIENKLTSCAKKCLRSIHMPEIESVRLVKSDISLLNDLIQYTRGSEAEMIKALKEEVDHATFGMFLEQLFTMLDAVDVDQAYFNRRIIGFINILLDAKLLELEQFEDRWVERLNKLVESCQNECQDLHSLLSFTTALLDNKFKYTVNPLMVSYNISL</sequence>
<dbReference type="KEGG" id="beq:BEWA_019440"/>
<evidence type="ECO:0000313" key="2">
    <source>
        <dbReference type="Proteomes" id="UP000031512"/>
    </source>
</evidence>
<protein>
    <recommendedName>
        <fullName evidence="3">Mic1 domain-containing protein</fullName>
    </recommendedName>
</protein>
<dbReference type="OrthoDB" id="361198at2759"/>